<evidence type="ECO:0000256" key="4">
    <source>
        <dbReference type="ARBA" id="ARBA00023157"/>
    </source>
</evidence>
<dbReference type="InterPro" id="IPR050455">
    <property type="entry name" value="Tpx_Peroxidase_subfamily"/>
</dbReference>
<dbReference type="NCBIfam" id="NF001808">
    <property type="entry name" value="PRK00522.1"/>
    <property type="match status" value="1"/>
</dbReference>
<dbReference type="PANTHER" id="PTHR43110">
    <property type="entry name" value="THIOL PEROXIDASE"/>
    <property type="match status" value="1"/>
</dbReference>
<keyword evidence="4" id="KW-1015">Disulfide bond</keyword>
<dbReference type="Pfam" id="PF08534">
    <property type="entry name" value="Redoxin"/>
    <property type="match status" value="1"/>
</dbReference>
<evidence type="ECO:0000256" key="2">
    <source>
        <dbReference type="ARBA" id="ARBA00022862"/>
    </source>
</evidence>
<evidence type="ECO:0000256" key="5">
    <source>
        <dbReference type="ARBA" id="ARBA00023284"/>
    </source>
</evidence>
<dbReference type="PROSITE" id="PS51352">
    <property type="entry name" value="THIOREDOXIN_2"/>
    <property type="match status" value="1"/>
</dbReference>
<keyword evidence="2" id="KW-0049">Antioxidant</keyword>
<evidence type="ECO:0000259" key="6">
    <source>
        <dbReference type="PROSITE" id="PS51352"/>
    </source>
</evidence>
<dbReference type="Gene3D" id="3.40.30.10">
    <property type="entry name" value="Glutaredoxin"/>
    <property type="match status" value="1"/>
</dbReference>
<dbReference type="SUPFAM" id="SSF52833">
    <property type="entry name" value="Thioredoxin-like"/>
    <property type="match status" value="1"/>
</dbReference>
<gene>
    <name evidence="7" type="primary">tpx_9</name>
    <name evidence="7" type="ORF">SDC9_45801</name>
</gene>
<sequence>MKQVKFKGSPITLEGNTLNVGDELTDFTVTTNDLGEFSLKDTKGIRVFLTVPSIDTPVCDMEVKRFNKEVDSLNGVTCYTISMDLPFAQARWCGLEGVEKVKTLSDYKNKSFSQATGTYAKELGLLTRASFVVDSNNTVTFVEYLDEITSEPSYDKIFEAAKEAK</sequence>
<dbReference type="InterPro" id="IPR002065">
    <property type="entry name" value="TPX"/>
</dbReference>
<name>A0A644WAZ8_9ZZZZ</name>
<evidence type="ECO:0000256" key="3">
    <source>
        <dbReference type="ARBA" id="ARBA00023002"/>
    </source>
</evidence>
<keyword evidence="1 7" id="KW-0575">Peroxidase</keyword>
<dbReference type="EMBL" id="VSSQ01000675">
    <property type="protein sequence ID" value="MPL99583.1"/>
    <property type="molecule type" value="Genomic_DNA"/>
</dbReference>
<dbReference type="PANTHER" id="PTHR43110:SF1">
    <property type="entry name" value="THIOL PEROXIDASE"/>
    <property type="match status" value="1"/>
</dbReference>
<dbReference type="GO" id="GO:0008379">
    <property type="term" value="F:thioredoxin peroxidase activity"/>
    <property type="evidence" value="ECO:0007669"/>
    <property type="project" value="InterPro"/>
</dbReference>
<dbReference type="InterPro" id="IPR036249">
    <property type="entry name" value="Thioredoxin-like_sf"/>
</dbReference>
<reference evidence="7" key="1">
    <citation type="submission" date="2019-08" db="EMBL/GenBank/DDBJ databases">
        <authorList>
            <person name="Kucharzyk K."/>
            <person name="Murdoch R.W."/>
            <person name="Higgins S."/>
            <person name="Loffler F."/>
        </authorList>
    </citation>
    <scope>NUCLEOTIDE SEQUENCE</scope>
</reference>
<accession>A0A644WAZ8</accession>
<keyword evidence="5" id="KW-0676">Redox-active center</keyword>
<protein>
    <submittedName>
        <fullName evidence="7">Thiol peroxidase</fullName>
        <ecNumber evidence="7">1.11.1.15</ecNumber>
    </submittedName>
</protein>
<dbReference type="AlphaFoldDB" id="A0A644WAZ8"/>
<comment type="caution">
    <text evidence="7">The sequence shown here is derived from an EMBL/GenBank/DDBJ whole genome shotgun (WGS) entry which is preliminary data.</text>
</comment>
<dbReference type="CDD" id="cd03014">
    <property type="entry name" value="PRX_Atyp2cys"/>
    <property type="match status" value="1"/>
</dbReference>
<evidence type="ECO:0000256" key="1">
    <source>
        <dbReference type="ARBA" id="ARBA00022559"/>
    </source>
</evidence>
<feature type="domain" description="Thioredoxin" evidence="6">
    <location>
        <begin position="18"/>
        <end position="165"/>
    </location>
</feature>
<dbReference type="InterPro" id="IPR013766">
    <property type="entry name" value="Thioredoxin_domain"/>
</dbReference>
<dbReference type="PROSITE" id="PS01265">
    <property type="entry name" value="TPX"/>
    <property type="match status" value="1"/>
</dbReference>
<organism evidence="7">
    <name type="scientific">bioreactor metagenome</name>
    <dbReference type="NCBI Taxonomy" id="1076179"/>
    <lineage>
        <taxon>unclassified sequences</taxon>
        <taxon>metagenomes</taxon>
        <taxon>ecological metagenomes</taxon>
    </lineage>
</organism>
<keyword evidence="3 7" id="KW-0560">Oxidoreductase</keyword>
<proteinExistence type="predicted"/>
<evidence type="ECO:0000313" key="7">
    <source>
        <dbReference type="EMBL" id="MPL99583.1"/>
    </source>
</evidence>
<dbReference type="EC" id="1.11.1.15" evidence="7"/>
<dbReference type="InterPro" id="IPR018219">
    <property type="entry name" value="Tpx_CS"/>
</dbReference>
<dbReference type="InterPro" id="IPR013740">
    <property type="entry name" value="Redoxin"/>
</dbReference>